<dbReference type="EMBL" id="CP036271">
    <property type="protein sequence ID" value="QDT53788.1"/>
    <property type="molecule type" value="Genomic_DNA"/>
</dbReference>
<dbReference type="KEGG" id="ccos:Pan44_18120"/>
<reference evidence="2 3" key="1">
    <citation type="submission" date="2019-02" db="EMBL/GenBank/DDBJ databases">
        <title>Deep-cultivation of Planctomycetes and their phenomic and genomic characterization uncovers novel biology.</title>
        <authorList>
            <person name="Wiegand S."/>
            <person name="Jogler M."/>
            <person name="Boedeker C."/>
            <person name="Pinto D."/>
            <person name="Vollmers J."/>
            <person name="Rivas-Marin E."/>
            <person name="Kohn T."/>
            <person name="Peeters S.H."/>
            <person name="Heuer A."/>
            <person name="Rast P."/>
            <person name="Oberbeckmann S."/>
            <person name="Bunk B."/>
            <person name="Jeske O."/>
            <person name="Meyerdierks A."/>
            <person name="Storesund J.E."/>
            <person name="Kallscheuer N."/>
            <person name="Luecker S."/>
            <person name="Lage O.M."/>
            <person name="Pohl T."/>
            <person name="Merkel B.J."/>
            <person name="Hornburger P."/>
            <person name="Mueller R.-W."/>
            <person name="Bruemmer F."/>
            <person name="Labrenz M."/>
            <person name="Spormann A.M."/>
            <person name="Op den Camp H."/>
            <person name="Overmann J."/>
            <person name="Amann R."/>
            <person name="Jetten M.S.M."/>
            <person name="Mascher T."/>
            <person name="Medema M.H."/>
            <person name="Devos D.P."/>
            <person name="Kaster A.-K."/>
            <person name="Ovreas L."/>
            <person name="Rohde M."/>
            <person name="Galperin M.Y."/>
            <person name="Jogler C."/>
        </authorList>
    </citation>
    <scope>NUCLEOTIDE SEQUENCE [LARGE SCALE GENOMIC DNA]</scope>
    <source>
        <strain evidence="2 3">Pan44</strain>
    </source>
</reference>
<name>A0A517SCC6_9PLAN</name>
<evidence type="ECO:0000313" key="2">
    <source>
        <dbReference type="EMBL" id="QDT53788.1"/>
    </source>
</evidence>
<organism evidence="2 3">
    <name type="scientific">Caulifigura coniformis</name>
    <dbReference type="NCBI Taxonomy" id="2527983"/>
    <lineage>
        <taxon>Bacteria</taxon>
        <taxon>Pseudomonadati</taxon>
        <taxon>Planctomycetota</taxon>
        <taxon>Planctomycetia</taxon>
        <taxon>Planctomycetales</taxon>
        <taxon>Planctomycetaceae</taxon>
        <taxon>Caulifigura</taxon>
    </lineage>
</organism>
<gene>
    <name evidence="2" type="ORF">Pan44_18120</name>
</gene>
<proteinExistence type="predicted"/>
<evidence type="ECO:0000313" key="3">
    <source>
        <dbReference type="Proteomes" id="UP000315700"/>
    </source>
</evidence>
<feature type="region of interest" description="Disordered" evidence="1">
    <location>
        <begin position="18"/>
        <end position="37"/>
    </location>
</feature>
<sequence>MPDVSDRIDETELATIAKDSTIGLTRESGPPAGGPVLAERTATLSPTRLIPRFVPRFHFPGPL</sequence>
<keyword evidence="3" id="KW-1185">Reference proteome</keyword>
<dbReference type="InParanoid" id="A0A517SCC6"/>
<evidence type="ECO:0000256" key="1">
    <source>
        <dbReference type="SAM" id="MobiDB-lite"/>
    </source>
</evidence>
<protein>
    <submittedName>
        <fullName evidence="2">Uncharacterized protein</fullName>
    </submittedName>
</protein>
<accession>A0A517SCC6</accession>
<dbReference type="Proteomes" id="UP000315700">
    <property type="component" value="Chromosome"/>
</dbReference>
<dbReference type="AlphaFoldDB" id="A0A517SCC6"/>